<accession>A0A1H6QQC9</accession>
<evidence type="ECO:0000313" key="1">
    <source>
        <dbReference type="EMBL" id="SEI41660.1"/>
    </source>
</evidence>
<dbReference type="STRING" id="667676.SAMN05192539_1001269"/>
<dbReference type="EMBL" id="FNYE01000001">
    <property type="protein sequence ID" value="SEI41660.1"/>
    <property type="molecule type" value="Genomic_DNA"/>
</dbReference>
<sequence>MADVKQLPVQGATSRPAPRRIMRPCEYGLWGTMRDLETQLGTVEAYNRLCDAAAALKAKIDSGNAQAQHKMWATDPNFIYPAGHHD</sequence>
<gene>
    <name evidence="1" type="ORF">SAMN05192539_1001269</name>
</gene>
<reference evidence="2" key="1">
    <citation type="submission" date="2016-10" db="EMBL/GenBank/DDBJ databases">
        <authorList>
            <person name="Varghese N."/>
            <person name="Submissions S."/>
        </authorList>
    </citation>
    <scope>NUCLEOTIDE SEQUENCE [LARGE SCALE GENOMIC DNA]</scope>
    <source>
        <strain evidence="2">LMG 26031</strain>
    </source>
</reference>
<protein>
    <submittedName>
        <fullName evidence="1">Uncharacterized protein</fullName>
    </submittedName>
</protein>
<evidence type="ECO:0000313" key="2">
    <source>
        <dbReference type="Proteomes" id="UP000198866"/>
    </source>
</evidence>
<dbReference type="AlphaFoldDB" id="A0A1H6QQC9"/>
<dbReference type="Proteomes" id="UP000198866">
    <property type="component" value="Unassembled WGS sequence"/>
</dbReference>
<keyword evidence="2" id="KW-1185">Reference proteome</keyword>
<dbReference type="RefSeq" id="WP_143062181.1">
    <property type="nucleotide sequence ID" value="NZ_FNYE01000001.1"/>
</dbReference>
<name>A0A1H6QQC9_9BURK</name>
<organism evidence="1 2">
    <name type="scientific">Paraburkholderia diazotrophica</name>
    <dbReference type="NCBI Taxonomy" id="667676"/>
    <lineage>
        <taxon>Bacteria</taxon>
        <taxon>Pseudomonadati</taxon>
        <taxon>Pseudomonadota</taxon>
        <taxon>Betaproteobacteria</taxon>
        <taxon>Burkholderiales</taxon>
        <taxon>Burkholderiaceae</taxon>
        <taxon>Paraburkholderia</taxon>
    </lineage>
</organism>
<dbReference type="OrthoDB" id="9108172at2"/>
<proteinExistence type="predicted"/>